<feature type="domain" description="Zn(2)-C6 fungal-type" evidence="3">
    <location>
        <begin position="83"/>
        <end position="113"/>
    </location>
</feature>
<dbReference type="PROSITE" id="PS50048">
    <property type="entry name" value="ZN2_CY6_FUNGAL_2"/>
    <property type="match status" value="1"/>
</dbReference>
<evidence type="ECO:0000313" key="5">
    <source>
        <dbReference type="Proteomes" id="UP000011096"/>
    </source>
</evidence>
<dbReference type="Gene3D" id="4.10.240.10">
    <property type="entry name" value="Zn(2)-C6 fungal-type DNA-binding domain"/>
    <property type="match status" value="1"/>
</dbReference>
<dbReference type="PROSITE" id="PS00463">
    <property type="entry name" value="ZN2_CY6_FUNGAL_1"/>
    <property type="match status" value="1"/>
</dbReference>
<dbReference type="Proteomes" id="UP000011096">
    <property type="component" value="Unassembled WGS sequence"/>
</dbReference>
<protein>
    <submittedName>
        <fullName evidence="4">Sterol uptake control protein 2</fullName>
    </submittedName>
</protein>
<feature type="compositionally biased region" description="Polar residues" evidence="2">
    <location>
        <begin position="162"/>
        <end position="175"/>
    </location>
</feature>
<keyword evidence="5" id="KW-1185">Reference proteome</keyword>
<dbReference type="SMART" id="SM00066">
    <property type="entry name" value="GAL4"/>
    <property type="match status" value="1"/>
</dbReference>
<reference evidence="4 5" key="1">
    <citation type="submission" date="2012-08" db="EMBL/GenBank/DDBJ databases">
        <authorList>
            <person name="Gan P.H.P."/>
            <person name="Ikeda K."/>
            <person name="Irieda H."/>
            <person name="Narusaka M."/>
            <person name="O'Connell R.J."/>
            <person name="Narusaka Y."/>
            <person name="Takano Y."/>
            <person name="Kubo Y."/>
            <person name="Shirasu K."/>
        </authorList>
    </citation>
    <scope>NUCLEOTIDE SEQUENCE [LARGE SCALE GENOMIC DNA]</scope>
    <source>
        <strain evidence="4 5">Nara gc5</strain>
    </source>
</reference>
<dbReference type="EMBL" id="ANPB02000004">
    <property type="protein sequence ID" value="KAF4484891.1"/>
    <property type="molecule type" value="Genomic_DNA"/>
</dbReference>
<dbReference type="RefSeq" id="XP_031878406.2">
    <property type="nucleotide sequence ID" value="XM_032024961.2"/>
</dbReference>
<evidence type="ECO:0000256" key="1">
    <source>
        <dbReference type="ARBA" id="ARBA00023242"/>
    </source>
</evidence>
<feature type="region of interest" description="Disordered" evidence="2">
    <location>
        <begin position="1"/>
        <end position="45"/>
    </location>
</feature>
<dbReference type="AlphaFoldDB" id="A0A7J6J4Y6"/>
<dbReference type="InterPro" id="IPR001138">
    <property type="entry name" value="Zn2Cys6_DnaBD"/>
</dbReference>
<dbReference type="Pfam" id="PF00172">
    <property type="entry name" value="Zn_clus"/>
    <property type="match status" value="1"/>
</dbReference>
<dbReference type="GO" id="GO:0001228">
    <property type="term" value="F:DNA-binding transcription activator activity, RNA polymerase II-specific"/>
    <property type="evidence" value="ECO:0007669"/>
    <property type="project" value="TreeGrafter"/>
</dbReference>
<dbReference type="GO" id="GO:0008270">
    <property type="term" value="F:zinc ion binding"/>
    <property type="evidence" value="ECO:0007669"/>
    <property type="project" value="InterPro"/>
</dbReference>
<feature type="compositionally biased region" description="Gly residues" evidence="2">
    <location>
        <begin position="1"/>
        <end position="10"/>
    </location>
</feature>
<gene>
    <name evidence="4" type="ORF">CGGC5_v007703</name>
</gene>
<sequence>MPLSGSGGRRTGVTKRKAATSSTPSESLYASKLSPSGARGSSEVPGLPSAPIALCTAHTHHTHTTHIRHLNMNRRAHKKSRNGCVECKRRHIKCDETRPKCKNCTIIERECVYRTPPPAAVPAAVPAVAPGIGGAEGGAETLHSGPSTPSNTAGCSPFADGSSGTPAHQQQQQGVSPLAFPDPSVIRSGPQVNMDHMELLLTFKLELIIPELDEHLREWGSRITLKAGVDAPYLMHEILSVSALYLSRARPDRKQYYTEQAVQLQMEAISLFNSSTTSSFDIDDSNCVPITMFTSLLGRHLCIDALATPAAAGLDAFLDSYLNFARLRQRGAHVIRSARAALESSELRPFLTWGPGLQDLIGEGHACDGLQDLISAATTLDATSAAACRRAAELIQVSFDSWEDRGSVPGQQRMVQMIFTWAFLVPEEFVAMLSGRRAEAVAVLGYHAVILHFARDMWQIGAAGAQLLTAVGEHLGPGWEEWLAWPRSVVFGQT</sequence>
<dbReference type="InParanoid" id="A0A7J6J4Y6"/>
<dbReference type="SUPFAM" id="SSF57701">
    <property type="entry name" value="Zn2/Cys6 DNA-binding domain"/>
    <property type="match status" value="1"/>
</dbReference>
<evidence type="ECO:0000313" key="4">
    <source>
        <dbReference type="EMBL" id="KAF4484891.1"/>
    </source>
</evidence>
<organism evidence="4 5">
    <name type="scientific">Colletotrichum fructicola (strain Nara gc5)</name>
    <name type="common">Anthracnose fungus</name>
    <name type="synonym">Colletotrichum gloeosporioides (strain Nara gc5)</name>
    <dbReference type="NCBI Taxonomy" id="1213859"/>
    <lineage>
        <taxon>Eukaryota</taxon>
        <taxon>Fungi</taxon>
        <taxon>Dikarya</taxon>
        <taxon>Ascomycota</taxon>
        <taxon>Pezizomycotina</taxon>
        <taxon>Sordariomycetes</taxon>
        <taxon>Hypocreomycetidae</taxon>
        <taxon>Glomerellales</taxon>
        <taxon>Glomerellaceae</taxon>
        <taxon>Colletotrichum</taxon>
        <taxon>Colletotrichum gloeosporioides species complex</taxon>
    </lineage>
</organism>
<dbReference type="PANTHER" id="PTHR47784:SF4">
    <property type="entry name" value="ZN(II)2CYS6 TRANSCRIPTION FACTOR (EUROFUNG)"/>
    <property type="match status" value="1"/>
</dbReference>
<name>A0A7J6J4Y6_COLFN</name>
<dbReference type="InterPro" id="IPR053157">
    <property type="entry name" value="Sterol_Uptake_Regulator"/>
</dbReference>
<evidence type="ECO:0000259" key="3">
    <source>
        <dbReference type="PROSITE" id="PS50048"/>
    </source>
</evidence>
<dbReference type="CDD" id="cd00067">
    <property type="entry name" value="GAL4"/>
    <property type="match status" value="1"/>
</dbReference>
<dbReference type="InterPro" id="IPR036864">
    <property type="entry name" value="Zn2-C6_fun-type_DNA-bd_sf"/>
</dbReference>
<dbReference type="PANTHER" id="PTHR47784">
    <property type="entry name" value="STEROL UPTAKE CONTROL PROTEIN 2"/>
    <property type="match status" value="1"/>
</dbReference>
<keyword evidence="1" id="KW-0539">Nucleus</keyword>
<dbReference type="GeneID" id="43609123"/>
<feature type="compositionally biased region" description="Polar residues" evidence="2">
    <location>
        <begin position="144"/>
        <end position="154"/>
    </location>
</feature>
<evidence type="ECO:0000256" key="2">
    <source>
        <dbReference type="SAM" id="MobiDB-lite"/>
    </source>
</evidence>
<feature type="compositionally biased region" description="Polar residues" evidence="2">
    <location>
        <begin position="19"/>
        <end position="28"/>
    </location>
</feature>
<dbReference type="OrthoDB" id="5350673at2759"/>
<comment type="caution">
    <text evidence="4">The sequence shown here is derived from an EMBL/GenBank/DDBJ whole genome shotgun (WGS) entry which is preliminary data.</text>
</comment>
<feature type="region of interest" description="Disordered" evidence="2">
    <location>
        <begin position="135"/>
        <end position="182"/>
    </location>
</feature>
<reference evidence="4 5" key="2">
    <citation type="submission" date="2020-04" db="EMBL/GenBank/DDBJ databases">
        <title>Genome sequencing and assembly of multiple isolates from the Colletotrichum gloeosporioides species complex.</title>
        <authorList>
            <person name="Gan P."/>
            <person name="Shirasu K."/>
        </authorList>
    </citation>
    <scope>NUCLEOTIDE SEQUENCE [LARGE SCALE GENOMIC DNA]</scope>
    <source>
        <strain evidence="4 5">Nara gc5</strain>
    </source>
</reference>
<proteinExistence type="predicted"/>
<accession>A0A7J6J4Y6</accession>